<name>A0A0S7Y1L8_UNCSA</name>
<gene>
    <name evidence="1" type="ORF">AMJ44_06245</name>
</gene>
<evidence type="ECO:0008006" key="3">
    <source>
        <dbReference type="Google" id="ProtNLM"/>
    </source>
</evidence>
<accession>A0A0S7Y1L8</accession>
<protein>
    <recommendedName>
        <fullName evidence="3">N-acetyltransferase domain-containing protein</fullName>
    </recommendedName>
</protein>
<comment type="caution">
    <text evidence="1">The sequence shown here is derived from an EMBL/GenBank/DDBJ whole genome shotgun (WGS) entry which is preliminary data.</text>
</comment>
<dbReference type="AlphaFoldDB" id="A0A0S7Y1L8"/>
<dbReference type="InterPro" id="IPR039968">
    <property type="entry name" value="BcerS-like"/>
</dbReference>
<evidence type="ECO:0000313" key="2">
    <source>
        <dbReference type="Proteomes" id="UP000051861"/>
    </source>
</evidence>
<dbReference type="PANTHER" id="PTHR41368">
    <property type="entry name" value="PROTEIN YGHO"/>
    <property type="match status" value="1"/>
</dbReference>
<dbReference type="PANTHER" id="PTHR41368:SF1">
    <property type="entry name" value="PROTEIN YGHO"/>
    <property type="match status" value="1"/>
</dbReference>
<reference evidence="1 2" key="1">
    <citation type="journal article" date="2015" name="Microbiome">
        <title>Genomic resolution of linkages in carbon, nitrogen, and sulfur cycling among widespread estuary sediment bacteria.</title>
        <authorList>
            <person name="Baker B.J."/>
            <person name="Lazar C.S."/>
            <person name="Teske A.P."/>
            <person name="Dick G.J."/>
        </authorList>
    </citation>
    <scope>NUCLEOTIDE SEQUENCE [LARGE SCALE GENOMIC DNA]</scope>
    <source>
        <strain evidence="1">DG_54_3</strain>
    </source>
</reference>
<organism evidence="1 2">
    <name type="scientific">candidate division WOR-1 bacterium DG_54_3</name>
    <dbReference type="NCBI Taxonomy" id="1703775"/>
    <lineage>
        <taxon>Bacteria</taxon>
        <taxon>Bacillati</taxon>
        <taxon>Saganbacteria</taxon>
    </lineage>
</organism>
<dbReference type="Proteomes" id="UP000051861">
    <property type="component" value="Unassembled WGS sequence"/>
</dbReference>
<proteinExistence type="predicted"/>
<dbReference type="InterPro" id="IPR016181">
    <property type="entry name" value="Acyl_CoA_acyltransferase"/>
</dbReference>
<dbReference type="EMBL" id="LIZX01000049">
    <property type="protein sequence ID" value="KPJ68600.1"/>
    <property type="molecule type" value="Genomic_DNA"/>
</dbReference>
<dbReference type="Gene3D" id="3.40.630.30">
    <property type="match status" value="1"/>
</dbReference>
<sequence>MEIKVVETTEDLRDFILFPWKVYEEDPYWVPPLISDVEYILDPKKSPFWEHAQQKLFLVKSLGRVIGRIAGIVDQRHIDFHDEQVGFFGFFECLNDYEIAELLLSQVREWLREKRMKAMRGPINPSQNEECGLLMDAFDSSPLIMMTYNPKYYVGFMEKFGLRKARDLYAYYAPILSDPPKLLLDAAEYARKKHPNVKIRMANLKKFEKEKEIVKEIYNTAWEKNWGFVPMTDREFDSLARRLKSLIVPELTLFIEVDGKTVGLGLALPDYNQALKKINGRLFPFGWLKLLYHSKKIKTLRLIILGVLKEYRMEGLEALLYLEGDRNAHKLGYEGIECSWVLEDNHFTRRACENFDGKVYKTYRIYEMRI</sequence>
<dbReference type="PATRIC" id="fig|1703775.3.peg.2363"/>
<dbReference type="SUPFAM" id="SSF55729">
    <property type="entry name" value="Acyl-CoA N-acyltransferases (Nat)"/>
    <property type="match status" value="1"/>
</dbReference>
<evidence type="ECO:0000313" key="1">
    <source>
        <dbReference type="EMBL" id="KPJ68600.1"/>
    </source>
</evidence>